<keyword evidence="4" id="KW-0378">Hydrolase</keyword>
<accession>A0A133VPF0</accession>
<reference evidence="7 8" key="1">
    <citation type="journal article" date="2016" name="Sci. Rep.">
        <title>Metabolic traits of an uncultured archaeal lineage -MSBL1- from brine pools of the Red Sea.</title>
        <authorList>
            <person name="Mwirichia R."/>
            <person name="Alam I."/>
            <person name="Rashid M."/>
            <person name="Vinu M."/>
            <person name="Ba-Alawi W."/>
            <person name="Anthony Kamau A."/>
            <person name="Kamanda Ngugi D."/>
            <person name="Goker M."/>
            <person name="Klenk H.P."/>
            <person name="Bajic V."/>
            <person name="Stingl U."/>
        </authorList>
    </citation>
    <scope>NUCLEOTIDE SEQUENCE [LARGE SCALE GENOMIC DNA]</scope>
    <source>
        <strain evidence="7">SCGC-AAA382N08</strain>
    </source>
</reference>
<dbReference type="InterPro" id="IPR008201">
    <property type="entry name" value="HepT-like"/>
</dbReference>
<feature type="coiled-coil region" evidence="6">
    <location>
        <begin position="72"/>
        <end position="99"/>
    </location>
</feature>
<evidence type="ECO:0000313" key="7">
    <source>
        <dbReference type="EMBL" id="KXB08312.1"/>
    </source>
</evidence>
<evidence type="ECO:0000256" key="2">
    <source>
        <dbReference type="ARBA" id="ARBA00022649"/>
    </source>
</evidence>
<protein>
    <recommendedName>
        <fullName evidence="9">DUF86 domain-containing protein</fullName>
    </recommendedName>
</protein>
<keyword evidence="6" id="KW-0175">Coiled coil</keyword>
<keyword evidence="1" id="KW-0597">Phosphoprotein</keyword>
<sequence>MEQRISDINEWIKGIAKDRFIENEKTKLAVYKAFQELVEAATDICAMHTADKDRSVGDDYENIERASGDLFSKNLESNLKQANGLRNRLVHEYNGLRDEIAYTGLKDLLPELEEFKEDVSD</sequence>
<evidence type="ECO:0008006" key="9">
    <source>
        <dbReference type="Google" id="ProtNLM"/>
    </source>
</evidence>
<evidence type="ECO:0000256" key="1">
    <source>
        <dbReference type="ARBA" id="ARBA00022553"/>
    </source>
</evidence>
<dbReference type="AlphaFoldDB" id="A0A133VPF0"/>
<dbReference type="Pfam" id="PF01934">
    <property type="entry name" value="HepT-like"/>
    <property type="match status" value="1"/>
</dbReference>
<dbReference type="PATRIC" id="fig|1698285.3.peg.192"/>
<evidence type="ECO:0000313" key="8">
    <source>
        <dbReference type="Proteomes" id="UP000070175"/>
    </source>
</evidence>
<gene>
    <name evidence="7" type="ORF">AKJ56_01530</name>
</gene>
<comment type="caution">
    <text evidence="7">The sequence shown here is derived from an EMBL/GenBank/DDBJ whole genome shotgun (WGS) entry which is preliminary data.</text>
</comment>
<proteinExistence type="inferred from homology"/>
<comment type="similarity">
    <text evidence="5">Belongs to the HepT RNase toxin family.</text>
</comment>
<keyword evidence="8" id="KW-1185">Reference proteome</keyword>
<keyword evidence="2" id="KW-1277">Toxin-antitoxin system</keyword>
<evidence type="ECO:0000256" key="6">
    <source>
        <dbReference type="SAM" id="Coils"/>
    </source>
</evidence>
<name>A0A133VPF0_9EURY</name>
<dbReference type="GO" id="GO:0110001">
    <property type="term" value="C:toxin-antitoxin complex"/>
    <property type="evidence" value="ECO:0007669"/>
    <property type="project" value="InterPro"/>
</dbReference>
<evidence type="ECO:0000256" key="5">
    <source>
        <dbReference type="ARBA" id="ARBA00024207"/>
    </source>
</evidence>
<evidence type="ECO:0000256" key="3">
    <source>
        <dbReference type="ARBA" id="ARBA00022722"/>
    </source>
</evidence>
<dbReference type="Gene3D" id="1.20.120.580">
    <property type="entry name" value="bsu32300-like"/>
    <property type="match status" value="1"/>
</dbReference>
<dbReference type="GO" id="GO:0004540">
    <property type="term" value="F:RNA nuclease activity"/>
    <property type="evidence" value="ECO:0007669"/>
    <property type="project" value="InterPro"/>
</dbReference>
<dbReference type="Proteomes" id="UP000070175">
    <property type="component" value="Unassembled WGS sequence"/>
</dbReference>
<dbReference type="EMBL" id="LHYJ01000019">
    <property type="protein sequence ID" value="KXB08312.1"/>
    <property type="molecule type" value="Genomic_DNA"/>
</dbReference>
<keyword evidence="3" id="KW-0540">Nuclease</keyword>
<dbReference type="InterPro" id="IPR037038">
    <property type="entry name" value="HepT-like_sf"/>
</dbReference>
<organism evidence="7 8">
    <name type="scientific">candidate division MSBL1 archaeon SCGC-AAA382N08</name>
    <dbReference type="NCBI Taxonomy" id="1698285"/>
    <lineage>
        <taxon>Archaea</taxon>
        <taxon>Methanobacteriati</taxon>
        <taxon>Methanobacteriota</taxon>
        <taxon>candidate division MSBL1</taxon>
    </lineage>
</organism>
<evidence type="ECO:0000256" key="4">
    <source>
        <dbReference type="ARBA" id="ARBA00022801"/>
    </source>
</evidence>
<dbReference type="GO" id="GO:0016787">
    <property type="term" value="F:hydrolase activity"/>
    <property type="evidence" value="ECO:0007669"/>
    <property type="project" value="UniProtKB-KW"/>
</dbReference>